<reference evidence="2" key="1">
    <citation type="submission" date="2020-07" db="EMBL/GenBank/DDBJ databases">
        <authorList>
            <person name="Nazaruddin N."/>
        </authorList>
    </citation>
    <scope>NUCLEOTIDE SEQUENCE</scope>
</reference>
<evidence type="ECO:0008006" key="4">
    <source>
        <dbReference type="Google" id="ProtNLM"/>
    </source>
</evidence>
<dbReference type="OrthoDB" id="7615104at2759"/>
<keyword evidence="3" id="KW-1185">Reference proteome</keyword>
<evidence type="ECO:0000313" key="3">
    <source>
        <dbReference type="Proteomes" id="UP000752696"/>
    </source>
</evidence>
<dbReference type="EMBL" id="CAJDYZ010011890">
    <property type="protein sequence ID" value="CAD1480210.1"/>
    <property type="molecule type" value="Genomic_DNA"/>
</dbReference>
<feature type="coiled-coil region" evidence="1">
    <location>
        <begin position="61"/>
        <end position="98"/>
    </location>
</feature>
<evidence type="ECO:0000313" key="2">
    <source>
        <dbReference type="EMBL" id="CAD1480210.1"/>
    </source>
</evidence>
<dbReference type="Gene3D" id="1.20.58.60">
    <property type="match status" value="2"/>
</dbReference>
<sequence length="572" mass="65893">SIISTDHSANFLLAINLEETPRKTIKDPIAFEIPTRRCVYKYPYTYRQIRGMKHGAPCRLVDTLQTKSKKADEDLETFEDAEREIEQLRKRLNEARERASSLYVYGPDQDATEEELDELRWFVEQLLDSAKTFSGSTKARYQASQQLVPSDLAQHLTALELCAEATAQTMEEKQREQKRARTVRSDYLTDLDEVQSWIRQAELKVQDRSIEPIPLKEQLKQVQDELGTIIDKLERLTRNGRTIAENTRDDTEKQLIDSTVHSVTEQLNQVRNWLDERKQVIADTIDAWQRFLTLYEATKTWIEEKRQFLVEPLKLSTLVQARQRLHEYSSLGWRNRGSGVFVPISASSCVLLILAFGVALQIAVKSCKQINKNLSDMGKELESIGQVCSVGDLPEKLLEAEEAKVQVEGQLLERNALLQETSEEWEQCERKMKEVKTWIEKAKQSLESPQNKKKPLRDQHIIREKMLSDVAIQKTKIGISMEKLQVHFRSGIGGDSRIGETVDELLAELDNLHANVKEQTAALEACLAQIDQYQQEIQQLRQQIMQVEQQLRTVLSPTYLSTDKEKALQEQQ</sequence>
<comment type="caution">
    <text evidence="2">The sequence shown here is derived from an EMBL/GenBank/DDBJ whole genome shotgun (WGS) entry which is preliminary data.</text>
</comment>
<evidence type="ECO:0000256" key="1">
    <source>
        <dbReference type="SAM" id="Coils"/>
    </source>
</evidence>
<organism evidence="2 3">
    <name type="scientific">Heterotrigona itama</name>
    <dbReference type="NCBI Taxonomy" id="395501"/>
    <lineage>
        <taxon>Eukaryota</taxon>
        <taxon>Metazoa</taxon>
        <taxon>Ecdysozoa</taxon>
        <taxon>Arthropoda</taxon>
        <taxon>Hexapoda</taxon>
        <taxon>Insecta</taxon>
        <taxon>Pterygota</taxon>
        <taxon>Neoptera</taxon>
        <taxon>Endopterygota</taxon>
        <taxon>Hymenoptera</taxon>
        <taxon>Apocrita</taxon>
        <taxon>Aculeata</taxon>
        <taxon>Apoidea</taxon>
        <taxon>Anthophila</taxon>
        <taxon>Apidae</taxon>
        <taxon>Heterotrigona</taxon>
    </lineage>
</organism>
<proteinExistence type="predicted"/>
<feature type="coiled-coil region" evidence="1">
    <location>
        <begin position="502"/>
        <end position="550"/>
    </location>
</feature>
<accession>A0A6V7HIF0</accession>
<name>A0A6V7HIF0_9HYME</name>
<dbReference type="SMART" id="SM00150">
    <property type="entry name" value="SPEC"/>
    <property type="match status" value="2"/>
</dbReference>
<dbReference type="AlphaFoldDB" id="A0A6V7HIF0"/>
<gene>
    <name evidence="2" type="ORF">MHI_LOCUS902078</name>
</gene>
<protein>
    <recommendedName>
        <fullName evidence="4">KASH domain-containing protein</fullName>
    </recommendedName>
</protein>
<dbReference type="SUPFAM" id="SSF46966">
    <property type="entry name" value="Spectrin repeat"/>
    <property type="match status" value="2"/>
</dbReference>
<feature type="non-terminal residue" evidence="2">
    <location>
        <position position="572"/>
    </location>
</feature>
<keyword evidence="1" id="KW-0175">Coiled coil</keyword>
<dbReference type="Proteomes" id="UP000752696">
    <property type="component" value="Unassembled WGS sequence"/>
</dbReference>
<dbReference type="GO" id="GO:0005737">
    <property type="term" value="C:cytoplasm"/>
    <property type="evidence" value="ECO:0007669"/>
    <property type="project" value="UniProtKB-ARBA"/>
</dbReference>
<feature type="non-terminal residue" evidence="2">
    <location>
        <position position="1"/>
    </location>
</feature>
<dbReference type="InterPro" id="IPR018159">
    <property type="entry name" value="Spectrin/alpha-actinin"/>
</dbReference>